<dbReference type="Pfam" id="PF04393">
    <property type="entry name" value="DUF535"/>
    <property type="match status" value="1"/>
</dbReference>
<evidence type="ECO:0000313" key="1">
    <source>
        <dbReference type="EMBL" id="SBW23514.1"/>
    </source>
</evidence>
<proteinExistence type="predicted"/>
<protein>
    <submittedName>
        <fullName evidence="1">Virulence factor VirK</fullName>
    </submittedName>
</protein>
<sequence>MKNVSFLKFLTNIVLARGSLHGKWKNKKFRFMYLLRCIINPASSILYFYELCSLSEANKILEIQPTLPAKIHRPYLHKGGLTKTRRKNIIGHYRFIQSLPVKYQEFLFPDSDVLLTQFNGKNGEELNIYCSSGGFDREGELMLSLYYNTIPVARLSFSIIPTPKGHCAFIGGLQGAPKNIGPDVIRDATKACYGLFPKRIVYEALCSLMSCCDISDVLAVSEQSHVFRQLRYRYKKRKSFVATYSDFWESIAGRPYSNWYQLPVNVERKSFNALPSKKRSEYRKRYALLDYIHEEIRDRLQGRPKVQSAG</sequence>
<gene>
    <name evidence="1" type="ORF">BN4901_0252</name>
</gene>
<dbReference type="PANTHER" id="PTHR38785:SF1">
    <property type="entry name" value="HOMOLOG OF VIRK"/>
    <property type="match status" value="1"/>
</dbReference>
<accession>A0ABY0JKS2</accession>
<keyword evidence="2" id="KW-1185">Reference proteome</keyword>
<dbReference type="Proteomes" id="UP000195338">
    <property type="component" value="Unassembled WGS sequence"/>
</dbReference>
<comment type="caution">
    <text evidence="1">The sequence shown here is derived from an EMBL/GenBank/DDBJ whole genome shotgun (WGS) entry which is preliminary data.</text>
</comment>
<reference evidence="1 2" key="1">
    <citation type="submission" date="2016-04" db="EMBL/GenBank/DDBJ databases">
        <authorList>
            <person name="Mornico D."/>
        </authorList>
    </citation>
    <scope>NUCLEOTIDE SEQUENCE [LARGE SCALE GENOMIC DNA]</scope>
    <source>
        <strain evidence="1 2">A121</strain>
    </source>
</reference>
<organism evidence="1 2">
    <name type="scientific">Citrobacter europaeus</name>
    <dbReference type="NCBI Taxonomy" id="1914243"/>
    <lineage>
        <taxon>Bacteria</taxon>
        <taxon>Pseudomonadati</taxon>
        <taxon>Pseudomonadota</taxon>
        <taxon>Gammaproteobacteria</taxon>
        <taxon>Enterobacterales</taxon>
        <taxon>Enterobacteriaceae</taxon>
        <taxon>Citrobacter</taxon>
    </lineage>
</organism>
<evidence type="ECO:0000313" key="2">
    <source>
        <dbReference type="Proteomes" id="UP000195338"/>
    </source>
</evidence>
<dbReference type="InterPro" id="IPR007488">
    <property type="entry name" value="DUF535"/>
</dbReference>
<dbReference type="PANTHER" id="PTHR38785">
    <property type="entry name" value="HOMOLOG OF VIRK"/>
    <property type="match status" value="1"/>
</dbReference>
<dbReference type="EMBL" id="FLUX01000006">
    <property type="protein sequence ID" value="SBW23514.1"/>
    <property type="molecule type" value="Genomic_DNA"/>
</dbReference>
<dbReference type="GeneID" id="89549593"/>
<name>A0ABY0JKS2_9ENTR</name>
<dbReference type="RefSeq" id="WP_075144880.1">
    <property type="nucleotide sequence ID" value="NZ_BPMF01000056.1"/>
</dbReference>